<keyword evidence="2 4" id="KW-0560">Oxidoreductase</keyword>
<dbReference type="InterPro" id="IPR029903">
    <property type="entry name" value="RmlD-like-bd"/>
</dbReference>
<dbReference type="GO" id="GO:0019305">
    <property type="term" value="P:dTDP-rhamnose biosynthetic process"/>
    <property type="evidence" value="ECO:0007669"/>
    <property type="project" value="UniProtKB-UniPathway"/>
</dbReference>
<dbReference type="InterPro" id="IPR005913">
    <property type="entry name" value="dTDP_dehydrorham_reduct"/>
</dbReference>
<proteinExistence type="inferred from homology"/>
<evidence type="ECO:0000259" key="3">
    <source>
        <dbReference type="Pfam" id="PF04321"/>
    </source>
</evidence>
<dbReference type="CDD" id="cd05254">
    <property type="entry name" value="dTDP_HR_like_SDR_e"/>
    <property type="match status" value="1"/>
</dbReference>
<dbReference type="PANTHER" id="PTHR10491">
    <property type="entry name" value="DTDP-4-DEHYDRORHAMNOSE REDUCTASE"/>
    <property type="match status" value="1"/>
</dbReference>
<dbReference type="EMBL" id="JACHMN010000003">
    <property type="protein sequence ID" value="MBB5873857.1"/>
    <property type="molecule type" value="Genomic_DNA"/>
</dbReference>
<evidence type="ECO:0000256" key="1">
    <source>
        <dbReference type="ARBA" id="ARBA00010944"/>
    </source>
</evidence>
<comment type="pathway">
    <text evidence="2">Carbohydrate biosynthesis; dTDP-L-rhamnose biosynthesis.</text>
</comment>
<reference evidence="4 5" key="1">
    <citation type="submission" date="2020-08" db="EMBL/GenBank/DDBJ databases">
        <title>Sequencing the genomes of 1000 actinobacteria strains.</title>
        <authorList>
            <person name="Klenk H.-P."/>
        </authorList>
    </citation>
    <scope>NUCLEOTIDE SEQUENCE [LARGE SCALE GENOMIC DNA]</scope>
    <source>
        <strain evidence="4 5">DSM 45362</strain>
    </source>
</reference>
<dbReference type="Proteomes" id="UP000587527">
    <property type="component" value="Unassembled WGS sequence"/>
</dbReference>
<comment type="caution">
    <text evidence="4">The sequence shown here is derived from an EMBL/GenBank/DDBJ whole genome shotgun (WGS) entry which is preliminary data.</text>
</comment>
<dbReference type="Pfam" id="PF04321">
    <property type="entry name" value="RmlD_sub_bind"/>
    <property type="match status" value="1"/>
</dbReference>
<dbReference type="Gene3D" id="3.90.25.10">
    <property type="entry name" value="UDP-galactose 4-epimerase, domain 1"/>
    <property type="match status" value="1"/>
</dbReference>
<sequence>MRALVTGAGGMLGVDLVRALAADPTITLTAADRTVLDIRDPAAVHDMVAGHDVVINAAAWTDVDGAETAEEAATEINGVAVGHLARACAATGARLIQLSTDYVLPGEIAPGTPAVPWPEDAATAPVNAYGRGKLVGEQAVLSILPENGYVVRTAWLYGEHGRNFVSTMLRLATQRETLDVVDDQFGQPTWTVALAEQLVELVHAAEAGLATAGIYHGTSGGETTWAGLARAAFAATGLDPERIRSTTSAAFVRPARRPSYSVLGHQRWNTAGVKAQPGWHAQLTEALTRGVA</sequence>
<dbReference type="SUPFAM" id="SSF51735">
    <property type="entry name" value="NAD(P)-binding Rossmann-fold domains"/>
    <property type="match status" value="1"/>
</dbReference>
<dbReference type="NCBIfam" id="TIGR01214">
    <property type="entry name" value="rmlD"/>
    <property type="match status" value="1"/>
</dbReference>
<protein>
    <recommendedName>
        <fullName evidence="2">dTDP-4-dehydrorhamnose reductase</fullName>
        <ecNumber evidence="2">1.1.1.133</ecNumber>
    </recommendedName>
</protein>
<keyword evidence="5" id="KW-1185">Reference proteome</keyword>
<dbReference type="RefSeq" id="WP_184845489.1">
    <property type="nucleotide sequence ID" value="NZ_JACHMN010000003.1"/>
</dbReference>
<keyword evidence="2" id="KW-0521">NADP</keyword>
<accession>A0A841BXI1</accession>
<dbReference type="GO" id="GO:0005829">
    <property type="term" value="C:cytosol"/>
    <property type="evidence" value="ECO:0007669"/>
    <property type="project" value="TreeGrafter"/>
</dbReference>
<comment type="similarity">
    <text evidence="1 2">Belongs to the dTDP-4-dehydrorhamnose reductase family.</text>
</comment>
<evidence type="ECO:0000313" key="4">
    <source>
        <dbReference type="EMBL" id="MBB5873857.1"/>
    </source>
</evidence>
<dbReference type="AlphaFoldDB" id="A0A841BXI1"/>
<evidence type="ECO:0000313" key="5">
    <source>
        <dbReference type="Proteomes" id="UP000587527"/>
    </source>
</evidence>
<evidence type="ECO:0000256" key="2">
    <source>
        <dbReference type="RuleBase" id="RU364082"/>
    </source>
</evidence>
<dbReference type="InterPro" id="IPR036291">
    <property type="entry name" value="NAD(P)-bd_dom_sf"/>
</dbReference>
<name>A0A841BXI1_9ACTN</name>
<organism evidence="4 5">
    <name type="scientific">Allocatelliglobosispora scoriae</name>
    <dbReference type="NCBI Taxonomy" id="643052"/>
    <lineage>
        <taxon>Bacteria</taxon>
        <taxon>Bacillati</taxon>
        <taxon>Actinomycetota</taxon>
        <taxon>Actinomycetes</taxon>
        <taxon>Micromonosporales</taxon>
        <taxon>Micromonosporaceae</taxon>
        <taxon>Allocatelliglobosispora</taxon>
    </lineage>
</organism>
<comment type="function">
    <text evidence="2">Catalyzes the reduction of dTDP-6-deoxy-L-lyxo-4-hexulose to yield dTDP-L-rhamnose.</text>
</comment>
<dbReference type="Gene3D" id="3.40.50.720">
    <property type="entry name" value="NAD(P)-binding Rossmann-like Domain"/>
    <property type="match status" value="1"/>
</dbReference>
<dbReference type="GO" id="GO:0008831">
    <property type="term" value="F:dTDP-4-dehydrorhamnose reductase activity"/>
    <property type="evidence" value="ECO:0007669"/>
    <property type="project" value="UniProtKB-EC"/>
</dbReference>
<feature type="domain" description="RmlD-like substrate binding" evidence="3">
    <location>
        <begin position="1"/>
        <end position="289"/>
    </location>
</feature>
<dbReference type="UniPathway" id="UPA00124"/>
<gene>
    <name evidence="4" type="ORF">F4553_007291</name>
</gene>
<dbReference type="PANTHER" id="PTHR10491:SF4">
    <property type="entry name" value="METHIONINE ADENOSYLTRANSFERASE 2 SUBUNIT BETA"/>
    <property type="match status" value="1"/>
</dbReference>
<dbReference type="EC" id="1.1.1.133" evidence="2"/>